<dbReference type="Pfam" id="PF07992">
    <property type="entry name" value="Pyr_redox_2"/>
    <property type="match status" value="1"/>
</dbReference>
<keyword evidence="8 13" id="KW-0560">Oxidoreductase</keyword>
<dbReference type="InterPro" id="IPR036188">
    <property type="entry name" value="FAD/NAD-bd_sf"/>
</dbReference>
<feature type="domain" description="FAD/NAD(P)-binding" evidence="15">
    <location>
        <begin position="5"/>
        <end position="320"/>
    </location>
</feature>
<evidence type="ECO:0000256" key="10">
    <source>
        <dbReference type="ARBA" id="ARBA00023157"/>
    </source>
</evidence>
<dbReference type="EC" id="1.8.1.4" evidence="3 13"/>
<evidence type="ECO:0000259" key="14">
    <source>
        <dbReference type="Pfam" id="PF02852"/>
    </source>
</evidence>
<dbReference type="InterPro" id="IPR004099">
    <property type="entry name" value="Pyr_nucl-diS_OxRdtase_dimer"/>
</dbReference>
<accession>A0ABV8GPB0</accession>
<dbReference type="SUPFAM" id="SSF55424">
    <property type="entry name" value="FAD/NAD-linked reductases, dimerisation (C-terminal) domain"/>
    <property type="match status" value="1"/>
</dbReference>
<dbReference type="PANTHER" id="PTHR22912:SF217">
    <property type="entry name" value="DIHYDROLIPOYL DEHYDROGENASE"/>
    <property type="match status" value="1"/>
</dbReference>
<dbReference type="PIRSF" id="PIRSF000350">
    <property type="entry name" value="Mercury_reductase_MerA"/>
    <property type="match status" value="1"/>
</dbReference>
<protein>
    <recommendedName>
        <fullName evidence="4 13">Dihydrolipoyl dehydrogenase</fullName>
        <ecNumber evidence="3 13">1.8.1.4</ecNumber>
    </recommendedName>
</protein>
<organism evidence="16 17">
    <name type="scientific">Nonomuraea purpurea</name>
    <dbReference type="NCBI Taxonomy" id="1849276"/>
    <lineage>
        <taxon>Bacteria</taxon>
        <taxon>Bacillati</taxon>
        <taxon>Actinomycetota</taxon>
        <taxon>Actinomycetes</taxon>
        <taxon>Streptosporangiales</taxon>
        <taxon>Streptosporangiaceae</taxon>
        <taxon>Nonomuraea</taxon>
    </lineage>
</organism>
<comment type="catalytic activity">
    <reaction evidence="12 13">
        <text>N(6)-[(R)-dihydrolipoyl]-L-lysyl-[protein] + NAD(+) = N(6)-[(R)-lipoyl]-L-lysyl-[protein] + NADH + H(+)</text>
        <dbReference type="Rhea" id="RHEA:15045"/>
        <dbReference type="Rhea" id="RHEA-COMP:10474"/>
        <dbReference type="Rhea" id="RHEA-COMP:10475"/>
        <dbReference type="ChEBI" id="CHEBI:15378"/>
        <dbReference type="ChEBI" id="CHEBI:57540"/>
        <dbReference type="ChEBI" id="CHEBI:57945"/>
        <dbReference type="ChEBI" id="CHEBI:83099"/>
        <dbReference type="ChEBI" id="CHEBI:83100"/>
        <dbReference type="EC" id="1.8.1.4"/>
    </reaction>
</comment>
<keyword evidence="7 13" id="KW-0274">FAD</keyword>
<evidence type="ECO:0000313" key="17">
    <source>
        <dbReference type="Proteomes" id="UP001595851"/>
    </source>
</evidence>
<gene>
    <name evidence="16" type="primary">lpdA</name>
    <name evidence="16" type="ORF">ACFOY2_46545</name>
</gene>
<dbReference type="PRINTS" id="PR00411">
    <property type="entry name" value="PNDRDTASEI"/>
</dbReference>
<dbReference type="PROSITE" id="PS00076">
    <property type="entry name" value="PYRIDINE_REDOX_1"/>
    <property type="match status" value="1"/>
</dbReference>
<dbReference type="InterPro" id="IPR023753">
    <property type="entry name" value="FAD/NAD-binding_dom"/>
</dbReference>
<keyword evidence="9 13" id="KW-0520">NAD</keyword>
<dbReference type="GO" id="GO:0004148">
    <property type="term" value="F:dihydrolipoyl dehydrogenase (NADH) activity"/>
    <property type="evidence" value="ECO:0007669"/>
    <property type="project" value="UniProtKB-EC"/>
</dbReference>
<evidence type="ECO:0000256" key="8">
    <source>
        <dbReference type="ARBA" id="ARBA00023002"/>
    </source>
</evidence>
<evidence type="ECO:0000256" key="9">
    <source>
        <dbReference type="ARBA" id="ARBA00023027"/>
    </source>
</evidence>
<proteinExistence type="inferred from homology"/>
<evidence type="ECO:0000256" key="12">
    <source>
        <dbReference type="ARBA" id="ARBA00049187"/>
    </source>
</evidence>
<dbReference type="PRINTS" id="PR00368">
    <property type="entry name" value="FADPNR"/>
</dbReference>
<evidence type="ECO:0000313" key="16">
    <source>
        <dbReference type="EMBL" id="MFC4014755.1"/>
    </source>
</evidence>
<name>A0ABV8GPB0_9ACTN</name>
<evidence type="ECO:0000256" key="6">
    <source>
        <dbReference type="ARBA" id="ARBA00022630"/>
    </source>
</evidence>
<dbReference type="Pfam" id="PF02852">
    <property type="entry name" value="Pyr_redox_dim"/>
    <property type="match status" value="1"/>
</dbReference>
<dbReference type="InterPro" id="IPR006258">
    <property type="entry name" value="Lipoamide_DH"/>
</dbReference>
<comment type="cofactor">
    <cofactor evidence="13">
        <name>FAD</name>
        <dbReference type="ChEBI" id="CHEBI:57692"/>
    </cofactor>
    <text evidence="13">Binds 1 FAD per subunit.</text>
</comment>
<dbReference type="InterPro" id="IPR016156">
    <property type="entry name" value="FAD/NAD-linked_Rdtase_dimer_sf"/>
</dbReference>
<keyword evidence="10" id="KW-1015">Disulfide bond</keyword>
<evidence type="ECO:0000259" key="15">
    <source>
        <dbReference type="Pfam" id="PF07992"/>
    </source>
</evidence>
<comment type="similarity">
    <text evidence="2 13">Belongs to the class-I pyridine nucleotide-disulfide oxidoreductase family.</text>
</comment>
<dbReference type="SUPFAM" id="SSF51905">
    <property type="entry name" value="FAD/NAD(P)-binding domain"/>
    <property type="match status" value="1"/>
</dbReference>
<keyword evidence="5" id="KW-0963">Cytoplasm</keyword>
<dbReference type="RefSeq" id="WP_379534583.1">
    <property type="nucleotide sequence ID" value="NZ_JBHSBI010000037.1"/>
</dbReference>
<keyword evidence="6 13" id="KW-0285">Flavoprotein</keyword>
<dbReference type="EMBL" id="JBHSBI010000037">
    <property type="protein sequence ID" value="MFC4014755.1"/>
    <property type="molecule type" value="Genomic_DNA"/>
</dbReference>
<sequence length="459" mass="49243">MSTHYDVVVLGAGPGGYTAAVRAAQLGLRTAVVEEKYWGGVCLNVGCIPSKALLRNAELAHIFHNEAKTFGISGEVSFDYGAAYQRSRKVADGRVKGVHYLMKKNAITEYDGRGTFLDANTIQVNDETITFSHCIIAAGATTRLIPGTQLSERVVTYEEQILSEELPGSVIIAGAGAIGVEFAYVLHNYGVKVTIVEFLDRVVPLEDEDVSAELAKRYKRLGIEVLTSTRVDGIDDTGASVKVTVTKDGQQQVLEADKVLQAIGFQPRVDGYGLEKTGVALTDRGAIAVDGRCRTNVPHIFAIGDVTAKLMLAHAAESMGIIAAETIGNAETMELDYVMIPRATYCQPQVASFGYTEAQARELGYDVKVAKFPFTANGKAHGLGDTAGFVKIISDNSHGELLGAHLIGPEVTELLPELTLAQQWDLTVHEVARNVHAHPTLGEAVKEAVHGLAGHMINM</sequence>
<keyword evidence="11 13" id="KW-0676">Redox-active center</keyword>
<feature type="domain" description="Pyridine nucleotide-disulphide oxidoreductase dimerisation" evidence="14">
    <location>
        <begin position="340"/>
        <end position="448"/>
    </location>
</feature>
<dbReference type="InterPro" id="IPR001100">
    <property type="entry name" value="Pyr_nuc-diS_OxRdtase"/>
</dbReference>
<comment type="miscellaneous">
    <text evidence="13">The active site is a redox-active disulfide bond.</text>
</comment>
<dbReference type="Gene3D" id="3.30.390.30">
    <property type="match status" value="1"/>
</dbReference>
<dbReference type="NCBIfam" id="TIGR01350">
    <property type="entry name" value="lipoamide_DH"/>
    <property type="match status" value="1"/>
</dbReference>
<comment type="subcellular location">
    <subcellularLocation>
        <location evidence="1">Cytoplasm</location>
    </subcellularLocation>
</comment>
<evidence type="ECO:0000256" key="13">
    <source>
        <dbReference type="RuleBase" id="RU003692"/>
    </source>
</evidence>
<keyword evidence="17" id="KW-1185">Reference proteome</keyword>
<dbReference type="PANTHER" id="PTHR22912">
    <property type="entry name" value="DISULFIDE OXIDOREDUCTASE"/>
    <property type="match status" value="1"/>
</dbReference>
<evidence type="ECO:0000256" key="11">
    <source>
        <dbReference type="ARBA" id="ARBA00023284"/>
    </source>
</evidence>
<dbReference type="InterPro" id="IPR050151">
    <property type="entry name" value="Class-I_Pyr_Nuc-Dis_Oxidored"/>
</dbReference>
<evidence type="ECO:0000256" key="7">
    <source>
        <dbReference type="ARBA" id="ARBA00022827"/>
    </source>
</evidence>
<evidence type="ECO:0000256" key="3">
    <source>
        <dbReference type="ARBA" id="ARBA00012608"/>
    </source>
</evidence>
<dbReference type="Proteomes" id="UP001595851">
    <property type="component" value="Unassembled WGS sequence"/>
</dbReference>
<evidence type="ECO:0000256" key="2">
    <source>
        <dbReference type="ARBA" id="ARBA00007532"/>
    </source>
</evidence>
<evidence type="ECO:0000256" key="5">
    <source>
        <dbReference type="ARBA" id="ARBA00022490"/>
    </source>
</evidence>
<evidence type="ECO:0000256" key="1">
    <source>
        <dbReference type="ARBA" id="ARBA00004496"/>
    </source>
</evidence>
<comment type="caution">
    <text evidence="16">The sequence shown here is derived from an EMBL/GenBank/DDBJ whole genome shotgun (WGS) entry which is preliminary data.</text>
</comment>
<dbReference type="Gene3D" id="3.50.50.60">
    <property type="entry name" value="FAD/NAD(P)-binding domain"/>
    <property type="match status" value="2"/>
</dbReference>
<evidence type="ECO:0000256" key="4">
    <source>
        <dbReference type="ARBA" id="ARBA00016961"/>
    </source>
</evidence>
<dbReference type="InterPro" id="IPR012999">
    <property type="entry name" value="Pyr_OxRdtase_I_AS"/>
</dbReference>
<reference evidence="17" key="1">
    <citation type="journal article" date="2019" name="Int. J. Syst. Evol. Microbiol.">
        <title>The Global Catalogue of Microorganisms (GCM) 10K type strain sequencing project: providing services to taxonomists for standard genome sequencing and annotation.</title>
        <authorList>
            <consortium name="The Broad Institute Genomics Platform"/>
            <consortium name="The Broad Institute Genome Sequencing Center for Infectious Disease"/>
            <person name="Wu L."/>
            <person name="Ma J."/>
        </authorList>
    </citation>
    <scope>NUCLEOTIDE SEQUENCE [LARGE SCALE GENOMIC DNA]</scope>
    <source>
        <strain evidence="17">TBRC 1276</strain>
    </source>
</reference>